<dbReference type="OrthoDB" id="9774837at2"/>
<comment type="caution">
    <text evidence="10">The sequence shown here is derived from an EMBL/GenBank/DDBJ whole genome shotgun (WGS) entry which is preliminary data.</text>
</comment>
<dbReference type="GO" id="GO:0015679">
    <property type="term" value="P:plasma membrane copper ion transport"/>
    <property type="evidence" value="ECO:0007669"/>
    <property type="project" value="TreeGrafter"/>
</dbReference>
<feature type="signal peptide" evidence="5">
    <location>
        <begin position="1"/>
        <end position="21"/>
    </location>
</feature>
<dbReference type="Gene3D" id="2.40.30.170">
    <property type="match status" value="1"/>
</dbReference>
<reference evidence="11" key="1">
    <citation type="submission" date="2017-09" db="EMBL/GenBank/DDBJ databases">
        <authorList>
            <person name="Feng G."/>
            <person name="Zhu H."/>
        </authorList>
    </citation>
    <scope>NUCLEOTIDE SEQUENCE [LARGE SCALE GENOMIC DNA]</scope>
    <source>
        <strain evidence="11">1PNM-20</strain>
    </source>
</reference>
<feature type="coiled-coil region" evidence="3">
    <location>
        <begin position="129"/>
        <end position="163"/>
    </location>
</feature>
<comment type="similarity">
    <text evidence="1">Belongs to the membrane fusion protein (MFP) (TC 8.A.1) family.</text>
</comment>
<evidence type="ECO:0000259" key="6">
    <source>
        <dbReference type="Pfam" id="PF25893"/>
    </source>
</evidence>
<dbReference type="InterPro" id="IPR058792">
    <property type="entry name" value="Beta-barrel_RND_2"/>
</dbReference>
<feature type="domain" description="CzcB-like C-terminal circularly permuted SH3-like" evidence="9">
    <location>
        <begin position="324"/>
        <end position="384"/>
    </location>
</feature>
<dbReference type="Gene3D" id="2.40.420.20">
    <property type="match status" value="1"/>
</dbReference>
<dbReference type="Pfam" id="PF25973">
    <property type="entry name" value="BSH_CzcB"/>
    <property type="match status" value="1"/>
</dbReference>
<dbReference type="InterPro" id="IPR058647">
    <property type="entry name" value="BSH_CzcB-like"/>
</dbReference>
<feature type="domain" description="CzcB-like alpha-helical hairpin" evidence="6">
    <location>
        <begin position="139"/>
        <end position="197"/>
    </location>
</feature>
<evidence type="ECO:0000256" key="5">
    <source>
        <dbReference type="SAM" id="SignalP"/>
    </source>
</evidence>
<evidence type="ECO:0000256" key="4">
    <source>
        <dbReference type="SAM" id="MobiDB-lite"/>
    </source>
</evidence>
<keyword evidence="5" id="KW-0732">Signal</keyword>
<dbReference type="EMBL" id="NSLI01000006">
    <property type="protein sequence ID" value="PAX06498.1"/>
    <property type="molecule type" value="Genomic_DNA"/>
</dbReference>
<dbReference type="NCBIfam" id="TIGR01730">
    <property type="entry name" value="RND_mfp"/>
    <property type="match status" value="1"/>
</dbReference>
<evidence type="ECO:0000256" key="2">
    <source>
        <dbReference type="ARBA" id="ARBA00022448"/>
    </source>
</evidence>
<evidence type="ECO:0000259" key="8">
    <source>
        <dbReference type="Pfam" id="PF25973"/>
    </source>
</evidence>
<dbReference type="RefSeq" id="WP_095999633.1">
    <property type="nucleotide sequence ID" value="NZ_NSLI01000006.1"/>
</dbReference>
<dbReference type="InterPro" id="IPR058649">
    <property type="entry name" value="CzcB_C"/>
</dbReference>
<dbReference type="GO" id="GO:0016020">
    <property type="term" value="C:membrane"/>
    <property type="evidence" value="ECO:0007669"/>
    <property type="project" value="InterPro"/>
</dbReference>
<keyword evidence="3" id="KW-0175">Coiled coil</keyword>
<dbReference type="GO" id="GO:0060003">
    <property type="term" value="P:copper ion export"/>
    <property type="evidence" value="ECO:0007669"/>
    <property type="project" value="TreeGrafter"/>
</dbReference>
<dbReference type="Pfam" id="PF25954">
    <property type="entry name" value="Beta-barrel_RND_2"/>
    <property type="match status" value="1"/>
</dbReference>
<feature type="compositionally biased region" description="Basic and acidic residues" evidence="4">
    <location>
        <begin position="37"/>
        <end position="56"/>
    </location>
</feature>
<dbReference type="GO" id="GO:0046914">
    <property type="term" value="F:transition metal ion binding"/>
    <property type="evidence" value="ECO:0007669"/>
    <property type="project" value="TreeGrafter"/>
</dbReference>
<dbReference type="Pfam" id="PF25975">
    <property type="entry name" value="CzcB_C"/>
    <property type="match status" value="1"/>
</dbReference>
<organism evidence="10 11">
    <name type="scientific">Sphingomonas lenta</name>
    <dbReference type="NCBI Taxonomy" id="1141887"/>
    <lineage>
        <taxon>Bacteria</taxon>
        <taxon>Pseudomonadati</taxon>
        <taxon>Pseudomonadota</taxon>
        <taxon>Alphaproteobacteria</taxon>
        <taxon>Sphingomonadales</taxon>
        <taxon>Sphingomonadaceae</taxon>
        <taxon>Sphingomonas</taxon>
    </lineage>
</organism>
<name>A0A2A2SB72_9SPHN</name>
<sequence length="396" mass="40177">MTMKKNIGRALASAAFATMLAACGARDGGGEAGEAAGSEKAEAAEAGKGEEAREPGAEGVVTLSARQIADAGIEVVRPTVGGVAGAIDAPGTVEGDPQGVQVVSAAIGGRVVSLTRNLGQPVGRGQTLAVIESREAASLKAEVEAARARAALAQSNLRREQRLFAERVSPEQDLIAARTAATEANIALRLAQQQLAATGGGGGALNRIGVASPISGQVIARSATLGQQVAADAELYRIANLSRVTVTASLPPADAGRVWPGARAEVTAPGRRQEGRVTFVSPVLAAETRLVPVVVTLDNGSGQWRVGETVGVSILVPAGGDRTVTVPSTAVQTVEGKPVVFVRTPTGFRATPVTLGRRIGDRVAVTAGLAGDERIASTNSFTLKADLGKGEAVEEE</sequence>
<proteinExistence type="inferred from homology"/>
<dbReference type="InterPro" id="IPR058648">
    <property type="entry name" value="HH_CzcB-like"/>
</dbReference>
<dbReference type="InterPro" id="IPR051909">
    <property type="entry name" value="MFP_Cation_Efflux"/>
</dbReference>
<feature type="region of interest" description="Disordered" evidence="4">
    <location>
        <begin position="27"/>
        <end position="57"/>
    </location>
</feature>
<dbReference type="AlphaFoldDB" id="A0A2A2SB72"/>
<dbReference type="Gene3D" id="2.40.50.100">
    <property type="match status" value="1"/>
</dbReference>
<dbReference type="PANTHER" id="PTHR30097:SF4">
    <property type="entry name" value="SLR6042 PROTEIN"/>
    <property type="match status" value="1"/>
</dbReference>
<evidence type="ECO:0000313" key="10">
    <source>
        <dbReference type="EMBL" id="PAX06498.1"/>
    </source>
</evidence>
<keyword evidence="2" id="KW-0813">Transport</keyword>
<accession>A0A2A2SB72</accession>
<dbReference type="Pfam" id="PF25893">
    <property type="entry name" value="HH_CzcB"/>
    <property type="match status" value="1"/>
</dbReference>
<evidence type="ECO:0000256" key="3">
    <source>
        <dbReference type="SAM" id="Coils"/>
    </source>
</evidence>
<protein>
    <submittedName>
        <fullName evidence="10">Efflux transporter periplasmic adaptor subunit</fullName>
    </submittedName>
</protein>
<dbReference type="PANTHER" id="PTHR30097">
    <property type="entry name" value="CATION EFFLUX SYSTEM PROTEIN CUSB"/>
    <property type="match status" value="1"/>
</dbReference>
<feature type="chain" id="PRO_5012200948" evidence="5">
    <location>
        <begin position="22"/>
        <end position="396"/>
    </location>
</feature>
<dbReference type="GO" id="GO:0030288">
    <property type="term" value="C:outer membrane-bounded periplasmic space"/>
    <property type="evidence" value="ECO:0007669"/>
    <property type="project" value="TreeGrafter"/>
</dbReference>
<dbReference type="SUPFAM" id="SSF111369">
    <property type="entry name" value="HlyD-like secretion proteins"/>
    <property type="match status" value="1"/>
</dbReference>
<dbReference type="GO" id="GO:0022857">
    <property type="term" value="F:transmembrane transporter activity"/>
    <property type="evidence" value="ECO:0007669"/>
    <property type="project" value="InterPro"/>
</dbReference>
<dbReference type="Proteomes" id="UP000218151">
    <property type="component" value="Unassembled WGS sequence"/>
</dbReference>
<evidence type="ECO:0000256" key="1">
    <source>
        <dbReference type="ARBA" id="ARBA00009477"/>
    </source>
</evidence>
<keyword evidence="11" id="KW-1185">Reference proteome</keyword>
<feature type="domain" description="CzcB-like barrel-sandwich hybrid" evidence="8">
    <location>
        <begin position="101"/>
        <end position="240"/>
    </location>
</feature>
<feature type="domain" description="CusB-like beta-barrel" evidence="7">
    <location>
        <begin position="246"/>
        <end position="314"/>
    </location>
</feature>
<dbReference type="InterPro" id="IPR006143">
    <property type="entry name" value="RND_pump_MFP"/>
</dbReference>
<gene>
    <name evidence="10" type="ORF">CKY28_17265</name>
</gene>
<evidence type="ECO:0000259" key="9">
    <source>
        <dbReference type="Pfam" id="PF25975"/>
    </source>
</evidence>
<evidence type="ECO:0000313" key="11">
    <source>
        <dbReference type="Proteomes" id="UP000218151"/>
    </source>
</evidence>
<evidence type="ECO:0000259" key="7">
    <source>
        <dbReference type="Pfam" id="PF25954"/>
    </source>
</evidence>
<dbReference type="PROSITE" id="PS51257">
    <property type="entry name" value="PROKAR_LIPOPROTEIN"/>
    <property type="match status" value="1"/>
</dbReference>